<dbReference type="Proteomes" id="UP000299102">
    <property type="component" value="Unassembled WGS sequence"/>
</dbReference>
<proteinExistence type="predicted"/>
<evidence type="ECO:0000313" key="1">
    <source>
        <dbReference type="EMBL" id="GBP05694.1"/>
    </source>
</evidence>
<comment type="caution">
    <text evidence="1">The sequence shown here is derived from an EMBL/GenBank/DDBJ whole genome shotgun (WGS) entry which is preliminary data.</text>
</comment>
<dbReference type="AlphaFoldDB" id="A0A4C1SUY0"/>
<evidence type="ECO:0000313" key="2">
    <source>
        <dbReference type="Proteomes" id="UP000299102"/>
    </source>
</evidence>
<accession>A0A4C1SUY0</accession>
<dbReference type="OrthoDB" id="411823at2759"/>
<gene>
    <name evidence="1" type="ORF">EVAR_5038_1</name>
</gene>
<name>A0A4C1SUY0_EUMVA</name>
<organism evidence="1 2">
    <name type="scientific">Eumeta variegata</name>
    <name type="common">Bagworm moth</name>
    <name type="synonym">Eumeta japonica</name>
    <dbReference type="NCBI Taxonomy" id="151549"/>
    <lineage>
        <taxon>Eukaryota</taxon>
        <taxon>Metazoa</taxon>
        <taxon>Ecdysozoa</taxon>
        <taxon>Arthropoda</taxon>
        <taxon>Hexapoda</taxon>
        <taxon>Insecta</taxon>
        <taxon>Pterygota</taxon>
        <taxon>Neoptera</taxon>
        <taxon>Endopterygota</taxon>
        <taxon>Lepidoptera</taxon>
        <taxon>Glossata</taxon>
        <taxon>Ditrysia</taxon>
        <taxon>Tineoidea</taxon>
        <taxon>Psychidae</taxon>
        <taxon>Oiketicinae</taxon>
        <taxon>Eumeta</taxon>
    </lineage>
</organism>
<keyword evidence="2" id="KW-1185">Reference proteome</keyword>
<dbReference type="EMBL" id="BGZK01000019">
    <property type="protein sequence ID" value="GBP05694.1"/>
    <property type="molecule type" value="Genomic_DNA"/>
</dbReference>
<protein>
    <submittedName>
        <fullName evidence="1">Uncharacterized protein</fullName>
    </submittedName>
</protein>
<sequence length="130" mass="14708">MTGPPYNFPGFHVDALEVAFLEIRVREAAWLNEMKSGKDLGNTFLDLLVEKAVYFGDLPHPVYVFEIGYESVIDLKYHTMDRLSVVEPHTYPDGATSPRLLRKAGLCSYFELERMPGNQPADEPAKQVAF</sequence>
<reference evidence="1 2" key="1">
    <citation type="journal article" date="2019" name="Commun. Biol.">
        <title>The bagworm genome reveals a unique fibroin gene that provides high tensile strength.</title>
        <authorList>
            <person name="Kono N."/>
            <person name="Nakamura H."/>
            <person name="Ohtoshi R."/>
            <person name="Tomita M."/>
            <person name="Numata K."/>
            <person name="Arakawa K."/>
        </authorList>
    </citation>
    <scope>NUCLEOTIDE SEQUENCE [LARGE SCALE GENOMIC DNA]</scope>
</reference>